<feature type="transmembrane region" description="Helical" evidence="1">
    <location>
        <begin position="61"/>
        <end position="84"/>
    </location>
</feature>
<keyword evidence="3" id="KW-1185">Reference proteome</keyword>
<dbReference type="GeneID" id="39980034"/>
<dbReference type="OrthoDB" id="343222at2759"/>
<keyword evidence="1" id="KW-0812">Transmembrane</keyword>
<keyword evidence="1" id="KW-1133">Transmembrane helix</keyword>
<dbReference type="AlphaFoldDB" id="A0A1J4M9P1"/>
<evidence type="ECO:0000313" key="3">
    <source>
        <dbReference type="Proteomes" id="UP000186176"/>
    </source>
</evidence>
<accession>A0A1J4M9P1</accession>
<evidence type="ECO:0000256" key="1">
    <source>
        <dbReference type="SAM" id="Phobius"/>
    </source>
</evidence>
<proteinExistence type="predicted"/>
<keyword evidence="1" id="KW-0472">Membrane</keyword>
<sequence length="111" mass="12766">MKEERQKQAETVSNNGVAEFIEAVFGIDQKIILKILNFTCLFLALVSFIMSYIAYQYNEMLHLKLLLSLAILLVVFSGLIFWYIPKFEELLNESNRSTGDIADPISDRKND</sequence>
<dbReference type="Proteomes" id="UP000186176">
    <property type="component" value="Unassembled WGS sequence"/>
</dbReference>
<dbReference type="VEuPathDB" id="CryptoDB:cubi_03242"/>
<protein>
    <submittedName>
        <fullName evidence="2">Uncharacterized protein</fullName>
    </submittedName>
</protein>
<gene>
    <name evidence="2" type="ORF">cubi_03242</name>
</gene>
<comment type="caution">
    <text evidence="2">The sequence shown here is derived from an EMBL/GenBank/DDBJ whole genome shotgun (WGS) entry which is preliminary data.</text>
</comment>
<reference evidence="2 3" key="1">
    <citation type="submission" date="2016-10" db="EMBL/GenBank/DDBJ databases">
        <title>Reductive evolution of mitochondrial metabolism and differential evolution of invasion-related proteins in Cryptosporidium.</title>
        <authorList>
            <person name="Liu S."/>
            <person name="Roellig D.M."/>
            <person name="Guo Y."/>
            <person name="Li N."/>
            <person name="Frace M.A."/>
            <person name="Tang K."/>
            <person name="Zhang L."/>
            <person name="Feng Y."/>
            <person name="Xiao L."/>
        </authorList>
    </citation>
    <scope>NUCLEOTIDE SEQUENCE [LARGE SCALE GENOMIC DNA]</scope>
    <source>
        <strain evidence="2">39726</strain>
    </source>
</reference>
<dbReference type="RefSeq" id="XP_028873041.1">
    <property type="nucleotide sequence ID" value="XM_029020255.1"/>
</dbReference>
<evidence type="ECO:0000313" key="2">
    <source>
        <dbReference type="EMBL" id="OII70944.1"/>
    </source>
</evidence>
<organism evidence="2 3">
    <name type="scientific">Cryptosporidium ubiquitum</name>
    <dbReference type="NCBI Taxonomy" id="857276"/>
    <lineage>
        <taxon>Eukaryota</taxon>
        <taxon>Sar</taxon>
        <taxon>Alveolata</taxon>
        <taxon>Apicomplexa</taxon>
        <taxon>Conoidasida</taxon>
        <taxon>Coccidia</taxon>
        <taxon>Eucoccidiorida</taxon>
        <taxon>Eimeriorina</taxon>
        <taxon>Cryptosporidiidae</taxon>
        <taxon>Cryptosporidium</taxon>
    </lineage>
</organism>
<dbReference type="EMBL" id="LRBP01000032">
    <property type="protein sequence ID" value="OII70944.1"/>
    <property type="molecule type" value="Genomic_DNA"/>
</dbReference>
<feature type="transmembrane region" description="Helical" evidence="1">
    <location>
        <begin position="35"/>
        <end position="55"/>
    </location>
</feature>
<name>A0A1J4M9P1_9CRYT</name>